<dbReference type="SUPFAM" id="SSF53474">
    <property type="entry name" value="alpha/beta-Hydrolases"/>
    <property type="match status" value="1"/>
</dbReference>
<dbReference type="EMBL" id="DWYZ01000163">
    <property type="protein sequence ID" value="HJB28883.1"/>
    <property type="molecule type" value="Genomic_DNA"/>
</dbReference>
<dbReference type="GO" id="GO:0016787">
    <property type="term" value="F:hydrolase activity"/>
    <property type="evidence" value="ECO:0007669"/>
    <property type="project" value="UniProtKB-KW"/>
</dbReference>
<comment type="caution">
    <text evidence="3">The sequence shown here is derived from an EMBL/GenBank/DDBJ whole genome shotgun (WGS) entry which is preliminary data.</text>
</comment>
<reference evidence="3" key="1">
    <citation type="journal article" date="2021" name="PeerJ">
        <title>Extensive microbial diversity within the chicken gut microbiome revealed by metagenomics and culture.</title>
        <authorList>
            <person name="Gilroy R."/>
            <person name="Ravi A."/>
            <person name="Getino M."/>
            <person name="Pursley I."/>
            <person name="Horton D.L."/>
            <person name="Alikhan N.F."/>
            <person name="Baker D."/>
            <person name="Gharbi K."/>
            <person name="Hall N."/>
            <person name="Watson M."/>
            <person name="Adriaenssens E.M."/>
            <person name="Foster-Nyarko E."/>
            <person name="Jarju S."/>
            <person name="Secka A."/>
            <person name="Antonio M."/>
            <person name="Oren A."/>
            <person name="Chaudhuri R.R."/>
            <person name="La Ragione R."/>
            <person name="Hildebrand F."/>
            <person name="Pallen M.J."/>
        </authorList>
    </citation>
    <scope>NUCLEOTIDE SEQUENCE</scope>
    <source>
        <strain evidence="3">ChiSjej1B19-5720</strain>
    </source>
</reference>
<accession>A0A9D2LTJ1</accession>
<dbReference type="InterPro" id="IPR029058">
    <property type="entry name" value="AB_hydrolase_fold"/>
</dbReference>
<gene>
    <name evidence="3" type="ORF">IAA06_08825</name>
</gene>
<name>A0A9D2LTJ1_9FIRM</name>
<organism evidence="3 4">
    <name type="scientific">Candidatus Blautia faecavium</name>
    <dbReference type="NCBI Taxonomy" id="2838487"/>
    <lineage>
        <taxon>Bacteria</taxon>
        <taxon>Bacillati</taxon>
        <taxon>Bacillota</taxon>
        <taxon>Clostridia</taxon>
        <taxon>Lachnospirales</taxon>
        <taxon>Lachnospiraceae</taxon>
        <taxon>Blautia</taxon>
    </lineage>
</organism>
<proteinExistence type="predicted"/>
<dbReference type="PANTHER" id="PTHR48081">
    <property type="entry name" value="AB HYDROLASE SUPERFAMILY PROTEIN C4A8.06C"/>
    <property type="match status" value="1"/>
</dbReference>
<dbReference type="PANTHER" id="PTHR48081:SF6">
    <property type="entry name" value="PEPTIDASE S9 PROLYL OLIGOPEPTIDASE CATALYTIC DOMAIN-CONTAINING PROTEIN"/>
    <property type="match status" value="1"/>
</dbReference>
<dbReference type="AlphaFoldDB" id="A0A9D2LTJ1"/>
<keyword evidence="1 3" id="KW-0378">Hydrolase</keyword>
<evidence type="ECO:0000259" key="2">
    <source>
        <dbReference type="Pfam" id="PF20434"/>
    </source>
</evidence>
<protein>
    <submittedName>
        <fullName evidence="3">Alpha/beta hydrolase</fullName>
    </submittedName>
</protein>
<dbReference type="InterPro" id="IPR049492">
    <property type="entry name" value="BD-FAE-like_dom"/>
</dbReference>
<evidence type="ECO:0000256" key="1">
    <source>
        <dbReference type="ARBA" id="ARBA00022801"/>
    </source>
</evidence>
<feature type="domain" description="BD-FAE-like" evidence="2">
    <location>
        <begin position="35"/>
        <end position="218"/>
    </location>
</feature>
<reference evidence="3" key="2">
    <citation type="submission" date="2021-04" db="EMBL/GenBank/DDBJ databases">
        <authorList>
            <person name="Gilroy R."/>
        </authorList>
    </citation>
    <scope>NUCLEOTIDE SEQUENCE</scope>
    <source>
        <strain evidence="3">ChiSjej1B19-5720</strain>
    </source>
</reference>
<dbReference type="InterPro" id="IPR050300">
    <property type="entry name" value="GDXG_lipolytic_enzyme"/>
</dbReference>
<evidence type="ECO:0000313" key="4">
    <source>
        <dbReference type="Proteomes" id="UP000823842"/>
    </source>
</evidence>
<dbReference type="Proteomes" id="UP000823842">
    <property type="component" value="Unassembled WGS sequence"/>
</dbReference>
<dbReference type="Gene3D" id="3.40.50.1820">
    <property type="entry name" value="alpha/beta hydrolase"/>
    <property type="match status" value="1"/>
</dbReference>
<sequence>MICKKIVIEEKTENYNEAFLQTYFWEESKELYPGQKRPVVLICPGGAYAMTSDREAEAIALRFMSMGYHAAVLRYSVYPAVYPAALRQLSKTVSLLREKSEEWLIEKDKIVVMGFSAGGHLAASLGAFWNEEKLQASFGLKTDQVRPDGLILCYPVITSGEFGHQDSFHNLLGERYEELREKMSIEKQITEAFPKTFIWHTFADTTVLPENSLLFVSAMRRQGVPVEYHLFPDGLHGIGLGNELTANPNGRGIVPACEPWSDLAGKWLEREFPWWNV</sequence>
<dbReference type="Pfam" id="PF20434">
    <property type="entry name" value="BD-FAE"/>
    <property type="match status" value="1"/>
</dbReference>
<evidence type="ECO:0000313" key="3">
    <source>
        <dbReference type="EMBL" id="HJB28883.1"/>
    </source>
</evidence>